<dbReference type="InterPro" id="IPR029060">
    <property type="entry name" value="PIN-like_dom_sf"/>
</dbReference>
<evidence type="ECO:0000313" key="3">
    <source>
        <dbReference type="Proteomes" id="UP000624703"/>
    </source>
</evidence>
<feature type="domain" description="PIN" evidence="1">
    <location>
        <begin position="3"/>
        <end position="124"/>
    </location>
</feature>
<dbReference type="Pfam" id="PF01850">
    <property type="entry name" value="PIN"/>
    <property type="match status" value="1"/>
</dbReference>
<name>A0A8J7MHA4_9BACT</name>
<evidence type="ECO:0000313" key="2">
    <source>
        <dbReference type="EMBL" id="MBK1792856.1"/>
    </source>
</evidence>
<dbReference type="AlphaFoldDB" id="A0A8J7MHA4"/>
<dbReference type="PANTHER" id="PTHR36173">
    <property type="entry name" value="RIBONUCLEASE VAPC16-RELATED"/>
    <property type="match status" value="1"/>
</dbReference>
<dbReference type="InterPro" id="IPR041705">
    <property type="entry name" value="PIN_Sll0205"/>
</dbReference>
<sequence>MNILLDTHFILWVLADSQRLNSAERAALLDRDNNVYCSSISFFEISLKFSLGKLRLQGVQPDQLPGLMKSAGFLIQESDADIYASFYQLERGEHKDPFDRLLIWQAIQNDFVLMSRDRSFSRYASAGLKLF</sequence>
<dbReference type="InterPro" id="IPR052919">
    <property type="entry name" value="TA_system_RNase"/>
</dbReference>
<keyword evidence="3" id="KW-1185">Reference proteome</keyword>
<dbReference type="PANTHER" id="PTHR36173:SF2">
    <property type="entry name" value="RIBONUCLEASE VAPC16"/>
    <property type="match status" value="1"/>
</dbReference>
<gene>
    <name evidence="2" type="ORF">JIN82_16950</name>
</gene>
<dbReference type="RefSeq" id="WP_200312861.1">
    <property type="nucleotide sequence ID" value="NZ_JAENIM010000047.1"/>
</dbReference>
<dbReference type="SUPFAM" id="SSF88723">
    <property type="entry name" value="PIN domain-like"/>
    <property type="match status" value="1"/>
</dbReference>
<reference evidence="2" key="1">
    <citation type="submission" date="2021-01" db="EMBL/GenBank/DDBJ databases">
        <title>Modified the classification status of verrucomicrobia.</title>
        <authorList>
            <person name="Feng X."/>
        </authorList>
    </citation>
    <scope>NUCLEOTIDE SEQUENCE</scope>
    <source>
        <strain evidence="2">_KCTC 22039</strain>
    </source>
</reference>
<protein>
    <submittedName>
        <fullName evidence="2">Type II toxin-antitoxin system VapC family toxin</fullName>
    </submittedName>
</protein>
<accession>A0A8J7MHA4</accession>
<dbReference type="Proteomes" id="UP000624703">
    <property type="component" value="Unassembled WGS sequence"/>
</dbReference>
<comment type="caution">
    <text evidence="2">The sequence shown here is derived from an EMBL/GenBank/DDBJ whole genome shotgun (WGS) entry which is preliminary data.</text>
</comment>
<dbReference type="CDD" id="cd09872">
    <property type="entry name" value="PIN_Sll0205-like"/>
    <property type="match status" value="1"/>
</dbReference>
<dbReference type="Gene3D" id="3.40.50.1010">
    <property type="entry name" value="5'-nuclease"/>
    <property type="match status" value="1"/>
</dbReference>
<organism evidence="2 3">
    <name type="scientific">Persicirhabdus sediminis</name>
    <dbReference type="NCBI Taxonomy" id="454144"/>
    <lineage>
        <taxon>Bacteria</taxon>
        <taxon>Pseudomonadati</taxon>
        <taxon>Verrucomicrobiota</taxon>
        <taxon>Verrucomicrobiia</taxon>
        <taxon>Verrucomicrobiales</taxon>
        <taxon>Verrucomicrobiaceae</taxon>
        <taxon>Persicirhabdus</taxon>
    </lineage>
</organism>
<evidence type="ECO:0000259" key="1">
    <source>
        <dbReference type="Pfam" id="PF01850"/>
    </source>
</evidence>
<dbReference type="EMBL" id="JAENIM010000047">
    <property type="protein sequence ID" value="MBK1792856.1"/>
    <property type="molecule type" value="Genomic_DNA"/>
</dbReference>
<proteinExistence type="predicted"/>
<dbReference type="InterPro" id="IPR002716">
    <property type="entry name" value="PIN_dom"/>
</dbReference>